<evidence type="ECO:0000313" key="5">
    <source>
        <dbReference type="Proteomes" id="UP000663870"/>
    </source>
</evidence>
<reference evidence="2" key="1">
    <citation type="submission" date="2021-02" db="EMBL/GenBank/DDBJ databases">
        <authorList>
            <person name="Nowell W R."/>
        </authorList>
    </citation>
    <scope>NUCLEOTIDE SEQUENCE</scope>
</reference>
<dbReference type="EMBL" id="CAJNOL010000024">
    <property type="protein sequence ID" value="CAF0757765.1"/>
    <property type="molecule type" value="Genomic_DNA"/>
</dbReference>
<accession>A0A813PXN4</accession>
<dbReference type="EMBL" id="CAJNOU010000010">
    <property type="protein sequence ID" value="CAF0800958.1"/>
    <property type="molecule type" value="Genomic_DNA"/>
</dbReference>
<evidence type="ECO:0000256" key="1">
    <source>
        <dbReference type="SAM" id="MobiDB-lite"/>
    </source>
</evidence>
<feature type="region of interest" description="Disordered" evidence="1">
    <location>
        <begin position="1"/>
        <end position="31"/>
    </location>
</feature>
<feature type="compositionally biased region" description="Polar residues" evidence="1">
    <location>
        <begin position="1"/>
        <end position="15"/>
    </location>
</feature>
<dbReference type="EMBL" id="CAJOBE010000052">
    <property type="protein sequence ID" value="CAF3553413.1"/>
    <property type="molecule type" value="Genomic_DNA"/>
</dbReference>
<evidence type="ECO:0000313" key="2">
    <source>
        <dbReference type="EMBL" id="CAF0757765.1"/>
    </source>
</evidence>
<evidence type="ECO:0000313" key="4">
    <source>
        <dbReference type="EMBL" id="CAF3553413.1"/>
    </source>
</evidence>
<name>A0A813PXN4_9BILA</name>
<organism evidence="2 5">
    <name type="scientific">Rotaria sordida</name>
    <dbReference type="NCBI Taxonomy" id="392033"/>
    <lineage>
        <taxon>Eukaryota</taxon>
        <taxon>Metazoa</taxon>
        <taxon>Spiralia</taxon>
        <taxon>Gnathifera</taxon>
        <taxon>Rotifera</taxon>
        <taxon>Eurotatoria</taxon>
        <taxon>Bdelloidea</taxon>
        <taxon>Philodinida</taxon>
        <taxon>Philodinidae</taxon>
        <taxon>Rotaria</taxon>
    </lineage>
</organism>
<dbReference type="Proteomes" id="UP000663870">
    <property type="component" value="Unassembled WGS sequence"/>
</dbReference>
<sequence>MSHNPNPNANTSGFNYPSAAGIPTNTDQTHVGILPTINSSTIESPSMVPITTTTTQSNLTDHIGPSIDLHYGKLNDEHGGAGTRADDRKGENVKNDGYTATPVAQKVHP</sequence>
<dbReference type="Proteomes" id="UP000663889">
    <property type="component" value="Unassembled WGS sequence"/>
</dbReference>
<dbReference type="Proteomes" id="UP000663874">
    <property type="component" value="Unassembled WGS sequence"/>
</dbReference>
<dbReference type="AlphaFoldDB" id="A0A813PXN4"/>
<comment type="caution">
    <text evidence="2">The sequence shown here is derived from an EMBL/GenBank/DDBJ whole genome shotgun (WGS) entry which is preliminary data.</text>
</comment>
<keyword evidence="5" id="KW-1185">Reference proteome</keyword>
<proteinExistence type="predicted"/>
<feature type="compositionally biased region" description="Basic and acidic residues" evidence="1">
    <location>
        <begin position="73"/>
        <end position="94"/>
    </location>
</feature>
<evidence type="ECO:0000313" key="3">
    <source>
        <dbReference type="EMBL" id="CAF0800958.1"/>
    </source>
</evidence>
<protein>
    <submittedName>
        <fullName evidence="2">Uncharacterized protein</fullName>
    </submittedName>
</protein>
<gene>
    <name evidence="4" type="ORF">FNK824_LOCUS1077</name>
    <name evidence="2" type="ORF">JXQ802_LOCUS2032</name>
    <name evidence="3" type="ORF">SEV965_LOCUS625</name>
</gene>
<feature type="region of interest" description="Disordered" evidence="1">
    <location>
        <begin position="73"/>
        <end position="109"/>
    </location>
</feature>